<evidence type="ECO:0000313" key="7">
    <source>
        <dbReference type="Proteomes" id="UP000828390"/>
    </source>
</evidence>
<keyword evidence="4" id="KW-0547">Nucleotide-binding</keyword>
<dbReference type="GO" id="GO:0045134">
    <property type="term" value="F:UDP phosphatase activity"/>
    <property type="evidence" value="ECO:0007669"/>
    <property type="project" value="TreeGrafter"/>
</dbReference>
<evidence type="ECO:0000256" key="3">
    <source>
        <dbReference type="PIRSR" id="PIRSR600407-1"/>
    </source>
</evidence>
<reference evidence="6" key="2">
    <citation type="submission" date="2020-11" db="EMBL/GenBank/DDBJ databases">
        <authorList>
            <person name="McCartney M.A."/>
            <person name="Auch B."/>
            <person name="Kono T."/>
            <person name="Mallez S."/>
            <person name="Becker A."/>
            <person name="Gohl D.M."/>
            <person name="Silverstein K.A.T."/>
            <person name="Koren S."/>
            <person name="Bechman K.B."/>
            <person name="Herman A."/>
            <person name="Abrahante J.E."/>
            <person name="Garbe J."/>
        </authorList>
    </citation>
    <scope>NUCLEOTIDE SEQUENCE</scope>
    <source>
        <strain evidence="6">Duluth1</strain>
        <tissue evidence="6">Whole animal</tissue>
    </source>
</reference>
<evidence type="ECO:0000256" key="2">
    <source>
        <dbReference type="ARBA" id="ARBA00022801"/>
    </source>
</evidence>
<dbReference type="AlphaFoldDB" id="A0A9D4KBL6"/>
<proteinExistence type="inferred from homology"/>
<dbReference type="GO" id="GO:0004382">
    <property type="term" value="F:GDP phosphatase activity"/>
    <property type="evidence" value="ECO:0007669"/>
    <property type="project" value="TreeGrafter"/>
</dbReference>
<gene>
    <name evidence="6" type="ORF">DPMN_109752</name>
</gene>
<dbReference type="Gene3D" id="3.30.420.40">
    <property type="match status" value="1"/>
</dbReference>
<name>A0A9D4KBL6_DREPO</name>
<sequence length="427" mass="47109">MFAVMWILLGTLWCVECLPVSPNREYGILMDAGSSSTKVRIYGWHNAPMQVPGFVEVYSARSSPGIDALMAVPSDMSDYFYNILEDLKEQIPSDSWSETSIYLMATAGLRLLDEEVTSTIMRTIHALLGNPELNPFRYQPENAHILSGEEEALFAWLTVNYLNGYFSADDTSSPESFGLIELGGGSAQIAFIPDDPIYAGKMPVNIAGQEYGVYCHSHLSLGAGIMGLRVVDFLIRENPNANVINNPCMLKGDATNHAKGHVTIGIVGDGNASLCESVLRHFLSPADDEMCSPKPCSIGQVYQPSIRDNKLFSFGLIYLLAKDFNAINEDGRLNLVHFQEKARDYCGQSLSYVVDTLRVSPKFASRNCQDGLYIPLLMAALGFNPVTQNVYVADSIKQSSIAWSLGAMLYEEERNRYTELVQGNGEE</sequence>
<reference evidence="6" key="1">
    <citation type="journal article" date="2019" name="bioRxiv">
        <title>The Genome of the Zebra Mussel, Dreissena polymorpha: A Resource for Invasive Species Research.</title>
        <authorList>
            <person name="McCartney M.A."/>
            <person name="Auch B."/>
            <person name="Kono T."/>
            <person name="Mallez S."/>
            <person name="Zhang Y."/>
            <person name="Obille A."/>
            <person name="Becker A."/>
            <person name="Abrahante J.E."/>
            <person name="Garbe J."/>
            <person name="Badalamenti J.P."/>
            <person name="Herman A."/>
            <person name="Mangelson H."/>
            <person name="Liachko I."/>
            <person name="Sullivan S."/>
            <person name="Sone E.D."/>
            <person name="Koren S."/>
            <person name="Silverstein K.A.T."/>
            <person name="Beckman K.B."/>
            <person name="Gohl D.M."/>
        </authorList>
    </citation>
    <scope>NUCLEOTIDE SEQUENCE</scope>
    <source>
        <strain evidence="6">Duluth1</strain>
        <tissue evidence="6">Whole animal</tissue>
    </source>
</reference>
<dbReference type="Pfam" id="PF01150">
    <property type="entry name" value="GDA1_CD39"/>
    <property type="match status" value="1"/>
</dbReference>
<comment type="caution">
    <text evidence="6">The sequence shown here is derived from an EMBL/GenBank/DDBJ whole genome shotgun (WGS) entry which is preliminary data.</text>
</comment>
<evidence type="ECO:0000256" key="5">
    <source>
        <dbReference type="SAM" id="SignalP"/>
    </source>
</evidence>
<dbReference type="Proteomes" id="UP000828390">
    <property type="component" value="Unassembled WGS sequence"/>
</dbReference>
<dbReference type="GO" id="GO:0005886">
    <property type="term" value="C:plasma membrane"/>
    <property type="evidence" value="ECO:0007669"/>
    <property type="project" value="TreeGrafter"/>
</dbReference>
<keyword evidence="7" id="KW-1185">Reference proteome</keyword>
<organism evidence="6 7">
    <name type="scientific">Dreissena polymorpha</name>
    <name type="common">Zebra mussel</name>
    <name type="synonym">Mytilus polymorpha</name>
    <dbReference type="NCBI Taxonomy" id="45954"/>
    <lineage>
        <taxon>Eukaryota</taxon>
        <taxon>Metazoa</taxon>
        <taxon>Spiralia</taxon>
        <taxon>Lophotrochozoa</taxon>
        <taxon>Mollusca</taxon>
        <taxon>Bivalvia</taxon>
        <taxon>Autobranchia</taxon>
        <taxon>Heteroconchia</taxon>
        <taxon>Euheterodonta</taxon>
        <taxon>Imparidentia</taxon>
        <taxon>Neoheterodontei</taxon>
        <taxon>Myida</taxon>
        <taxon>Dreissenoidea</taxon>
        <taxon>Dreissenidae</taxon>
        <taxon>Dreissena</taxon>
    </lineage>
</organism>
<keyword evidence="2" id="KW-0378">Hydrolase</keyword>
<dbReference type="EMBL" id="JAIWYP010000004">
    <property type="protein sequence ID" value="KAH3836382.1"/>
    <property type="molecule type" value="Genomic_DNA"/>
</dbReference>
<keyword evidence="5" id="KW-0732">Signal</keyword>
<dbReference type="GO" id="GO:0009134">
    <property type="term" value="P:nucleoside diphosphate catabolic process"/>
    <property type="evidence" value="ECO:0007669"/>
    <property type="project" value="TreeGrafter"/>
</dbReference>
<protein>
    <submittedName>
        <fullName evidence="6">Uncharacterized protein</fullName>
    </submittedName>
</protein>
<feature type="binding site" evidence="4">
    <location>
        <begin position="184"/>
        <end position="188"/>
    </location>
    <ligand>
        <name>ATP</name>
        <dbReference type="ChEBI" id="CHEBI:30616"/>
    </ligand>
</feature>
<dbReference type="GO" id="GO:0017111">
    <property type="term" value="F:ribonucleoside triphosphate phosphatase activity"/>
    <property type="evidence" value="ECO:0007669"/>
    <property type="project" value="TreeGrafter"/>
</dbReference>
<feature type="signal peptide" evidence="5">
    <location>
        <begin position="1"/>
        <end position="17"/>
    </location>
</feature>
<dbReference type="PANTHER" id="PTHR11782:SF83">
    <property type="entry name" value="GUANOSINE-DIPHOSPHATASE"/>
    <property type="match status" value="1"/>
</dbReference>
<feature type="chain" id="PRO_5038844539" evidence="5">
    <location>
        <begin position="18"/>
        <end position="427"/>
    </location>
</feature>
<evidence type="ECO:0000256" key="1">
    <source>
        <dbReference type="ARBA" id="ARBA00009283"/>
    </source>
</evidence>
<dbReference type="GO" id="GO:0005524">
    <property type="term" value="F:ATP binding"/>
    <property type="evidence" value="ECO:0007669"/>
    <property type="project" value="UniProtKB-KW"/>
</dbReference>
<comment type="similarity">
    <text evidence="1">Belongs to the GDA1/CD39 NTPase family.</text>
</comment>
<dbReference type="InterPro" id="IPR000407">
    <property type="entry name" value="GDA1_CD39_NTPase"/>
</dbReference>
<dbReference type="OrthoDB" id="6372431at2759"/>
<accession>A0A9D4KBL6</accession>
<feature type="active site" description="Proton acceptor" evidence="3">
    <location>
        <position position="151"/>
    </location>
</feature>
<dbReference type="Gene3D" id="3.30.420.150">
    <property type="entry name" value="Exopolyphosphatase. Domain 2"/>
    <property type="match status" value="1"/>
</dbReference>
<dbReference type="PANTHER" id="PTHR11782">
    <property type="entry name" value="ADENOSINE/GUANOSINE DIPHOSPHATASE"/>
    <property type="match status" value="1"/>
</dbReference>
<evidence type="ECO:0000313" key="6">
    <source>
        <dbReference type="EMBL" id="KAH3836382.1"/>
    </source>
</evidence>
<keyword evidence="4" id="KW-0067">ATP-binding</keyword>
<evidence type="ECO:0000256" key="4">
    <source>
        <dbReference type="PIRSR" id="PIRSR600407-2"/>
    </source>
</evidence>